<accession>A0AAD5S195</accession>
<feature type="compositionally biased region" description="Acidic residues" evidence="1">
    <location>
        <begin position="389"/>
        <end position="401"/>
    </location>
</feature>
<feature type="compositionally biased region" description="Polar residues" evidence="1">
    <location>
        <begin position="73"/>
        <end position="82"/>
    </location>
</feature>
<keyword evidence="2" id="KW-1133">Transmembrane helix</keyword>
<keyword evidence="4" id="KW-1185">Reference proteome</keyword>
<feature type="compositionally biased region" description="Low complexity" evidence="1">
    <location>
        <begin position="109"/>
        <end position="125"/>
    </location>
</feature>
<evidence type="ECO:0000313" key="4">
    <source>
        <dbReference type="Proteomes" id="UP001212841"/>
    </source>
</evidence>
<keyword evidence="2" id="KW-0812">Transmembrane</keyword>
<feature type="compositionally biased region" description="Basic and acidic residues" evidence="1">
    <location>
        <begin position="236"/>
        <end position="248"/>
    </location>
</feature>
<feature type="compositionally biased region" description="Low complexity" evidence="1">
    <location>
        <begin position="420"/>
        <end position="437"/>
    </location>
</feature>
<name>A0AAD5S195_9FUNG</name>
<protein>
    <submittedName>
        <fullName evidence="3">Uncharacterized protein</fullName>
    </submittedName>
</protein>
<feature type="compositionally biased region" description="Polar residues" evidence="1">
    <location>
        <begin position="287"/>
        <end position="310"/>
    </location>
</feature>
<feature type="transmembrane region" description="Helical" evidence="2">
    <location>
        <begin position="637"/>
        <end position="655"/>
    </location>
</feature>
<feature type="non-terminal residue" evidence="3">
    <location>
        <position position="695"/>
    </location>
</feature>
<feature type="compositionally biased region" description="Basic and acidic residues" evidence="1">
    <location>
        <begin position="205"/>
        <end position="214"/>
    </location>
</feature>
<dbReference type="AlphaFoldDB" id="A0AAD5S195"/>
<evidence type="ECO:0000256" key="1">
    <source>
        <dbReference type="SAM" id="MobiDB-lite"/>
    </source>
</evidence>
<comment type="caution">
    <text evidence="3">The sequence shown here is derived from an EMBL/GenBank/DDBJ whole genome shotgun (WGS) entry which is preliminary data.</text>
</comment>
<proteinExistence type="predicted"/>
<feature type="compositionally biased region" description="Polar residues" evidence="1">
    <location>
        <begin position="140"/>
        <end position="151"/>
    </location>
</feature>
<sequence length="695" mass="77043">AKGSGVPILRRKRKKEVEVVIETTKPATQEPTALPKPTPLKELPITTQSTSPESPPQPTKTPTKSPYAKRQRNLPTSTTKTLLRTKPSFDSSSSDSENENTENHRSPSRNRPSTLPLPSPLTKSRLPTRKRVLNIIQKFEQVSSENTTPPAQSDHLKQPELTPEKEKDQPGSSFVPPDTRFMILPSLPGVDKSFRSEMGVMNSPAKEDIEESLRRRLKLLGPSGSGSNSTESLGDEGGKVEDGALREAAEEEAQEGLEEKGEEVPDLVRSITEEDDQQVSDDEATEDINQLDTSEHSTTPTNQPTDLFSNPPTPPLLTSPSPKPRSTATPRRTDDLRKRVLRRAFSQERLAGPLRNSKTGHNAAGVLATPASNRAKVFGGRVLPGDGESSSEDENESDDVLGSEGLQSKTPERTLLKGGSPWSSVTSSPASPASPSSYAIRKQARDKLRREARDGGDGRWDWIRKLVYWCVPLLLLGVVFGNERVWEDGRRFVAGFEGLEGVKEFGEIVLGRVEGVRDGCDSWVSEVVPVLRERGVEIVSSLREVGEVVKDWGLEYFSGLREVAGEGCRKVLSTFAEYFHHGSKKIGQTFEKVQSTITPYVLTTLSTIRKITFLSNAEYARYFHTLKSYTLSHPLEITTVLLLSILLIYLTTTYIQTRNNTKLIEITTEKVELLLRHGRFERVRVEEVRDAVLPP</sequence>
<feature type="compositionally biased region" description="Basic and acidic residues" evidence="1">
    <location>
        <begin position="154"/>
        <end position="169"/>
    </location>
</feature>
<feature type="compositionally biased region" description="Acidic residues" evidence="1">
    <location>
        <begin position="273"/>
        <end position="286"/>
    </location>
</feature>
<dbReference type="EMBL" id="JADGJD010002664">
    <property type="protein sequence ID" value="KAJ3030008.1"/>
    <property type="molecule type" value="Genomic_DNA"/>
</dbReference>
<feature type="non-terminal residue" evidence="3">
    <location>
        <position position="1"/>
    </location>
</feature>
<feature type="compositionally biased region" description="Pro residues" evidence="1">
    <location>
        <begin position="311"/>
        <end position="323"/>
    </location>
</feature>
<gene>
    <name evidence="3" type="ORF">HK097_005686</name>
</gene>
<dbReference type="Proteomes" id="UP001212841">
    <property type="component" value="Unassembled WGS sequence"/>
</dbReference>
<reference evidence="3" key="1">
    <citation type="submission" date="2020-05" db="EMBL/GenBank/DDBJ databases">
        <title>Phylogenomic resolution of chytrid fungi.</title>
        <authorList>
            <person name="Stajich J.E."/>
            <person name="Amses K."/>
            <person name="Simmons R."/>
            <person name="Seto K."/>
            <person name="Myers J."/>
            <person name="Bonds A."/>
            <person name="Quandt C.A."/>
            <person name="Barry K."/>
            <person name="Liu P."/>
            <person name="Grigoriev I."/>
            <person name="Longcore J.E."/>
            <person name="James T.Y."/>
        </authorList>
    </citation>
    <scope>NUCLEOTIDE SEQUENCE</scope>
    <source>
        <strain evidence="3">JEL0318</strain>
    </source>
</reference>
<evidence type="ECO:0000256" key="2">
    <source>
        <dbReference type="SAM" id="Phobius"/>
    </source>
</evidence>
<evidence type="ECO:0000313" key="3">
    <source>
        <dbReference type="EMBL" id="KAJ3030008.1"/>
    </source>
</evidence>
<feature type="region of interest" description="Disordered" evidence="1">
    <location>
        <begin position="1"/>
        <end position="442"/>
    </location>
</feature>
<keyword evidence="2" id="KW-0472">Membrane</keyword>
<organism evidence="3 4">
    <name type="scientific">Rhizophlyctis rosea</name>
    <dbReference type="NCBI Taxonomy" id="64517"/>
    <lineage>
        <taxon>Eukaryota</taxon>
        <taxon>Fungi</taxon>
        <taxon>Fungi incertae sedis</taxon>
        <taxon>Chytridiomycota</taxon>
        <taxon>Chytridiomycota incertae sedis</taxon>
        <taxon>Chytridiomycetes</taxon>
        <taxon>Rhizophlyctidales</taxon>
        <taxon>Rhizophlyctidaceae</taxon>
        <taxon>Rhizophlyctis</taxon>
    </lineage>
</organism>